<name>A0A939MA22_9BRAD</name>
<dbReference type="AlphaFoldDB" id="A0A939MA22"/>
<evidence type="ECO:0000313" key="1">
    <source>
        <dbReference type="EMBL" id="MBO1865383.1"/>
    </source>
</evidence>
<sequence length="324" mass="36327">MLSFISSSSLVRLAVLILTLPACVLGIEAYCHLSTRYAATTFYFLKNAAFADPTNAVFGDSHVMATSRIPGFSFYGWAGEQPEELNTLVHYFYDATKPGKIILQADPQWFGQYHVNREKFVTARNLISRRFPSVLSSAYYWETLRPNLVASGYDVANQIISAASAQEASALRTRAAIAEKKWVEMFAKPDFNWTWLTPEERADLTEVRALEQNPRPDFASSAAAAEFEDAISRLVSRGATVCLFRTPVTQEYLKMTRTMPDSRFAEFDAYIAEIAHRYNLRHVDFSTLPRSFGDNAFANSDHLIDRESSTVWPLAANACFGSSS</sequence>
<protein>
    <recommendedName>
        <fullName evidence="2">DUF1574 domain-containing protein</fullName>
    </recommendedName>
</protein>
<accession>A0A939MA22</accession>
<reference evidence="1" key="1">
    <citation type="submission" date="2021-03" db="EMBL/GenBank/DDBJ databases">
        <title>Whole Genome Sequence of Bradyrhizobium sp. Strain 144S4.</title>
        <authorList>
            <person name="Bromfield E.S.P."/>
            <person name="Cloutier S."/>
        </authorList>
    </citation>
    <scope>NUCLEOTIDE SEQUENCE [LARGE SCALE GENOMIC DNA]</scope>
    <source>
        <strain evidence="1">144S4</strain>
    </source>
</reference>
<proteinExistence type="predicted"/>
<evidence type="ECO:0008006" key="2">
    <source>
        <dbReference type="Google" id="ProtNLM"/>
    </source>
</evidence>
<comment type="caution">
    <text evidence="1">The sequence shown here is derived from an EMBL/GenBank/DDBJ whole genome shotgun (WGS) entry which is preliminary data.</text>
</comment>
<gene>
    <name evidence="1" type="ORF">J4G43_32140</name>
</gene>
<dbReference type="EMBL" id="JAGEMI010000001">
    <property type="protein sequence ID" value="MBO1865383.1"/>
    <property type="molecule type" value="Genomic_DNA"/>
</dbReference>
<organism evidence="1">
    <name type="scientific">Bradyrhizobium barranii subsp. barranii</name>
    <dbReference type="NCBI Taxonomy" id="2823807"/>
    <lineage>
        <taxon>Bacteria</taxon>
        <taxon>Pseudomonadati</taxon>
        <taxon>Pseudomonadota</taxon>
        <taxon>Alphaproteobacteria</taxon>
        <taxon>Hyphomicrobiales</taxon>
        <taxon>Nitrobacteraceae</taxon>
        <taxon>Bradyrhizobium</taxon>
        <taxon>Bradyrhizobium barranii</taxon>
    </lineage>
</organism>